<dbReference type="AlphaFoldDB" id="A0A3R0U2N7"/>
<protein>
    <submittedName>
        <fullName evidence="1">AlpA family phage regulatory protein</fullName>
    </submittedName>
</protein>
<accession>A0A3R0U2N7</accession>
<sequence>MNNQQFIFPLSGNARARQVAQYLGVHISTVWRYAHRPDFPQPQTLTDGVTVFDAAEVREWNAQRLAHQPGDVDKKGVRLAKIRAEKRLERERLTGGDHA</sequence>
<dbReference type="Proteomes" id="UP000885317">
    <property type="component" value="Unassembled WGS sequence"/>
</dbReference>
<dbReference type="InterPro" id="IPR036388">
    <property type="entry name" value="WH-like_DNA-bd_sf"/>
</dbReference>
<dbReference type="SUPFAM" id="SSF46955">
    <property type="entry name" value="Putative DNA-binding domain"/>
    <property type="match status" value="1"/>
</dbReference>
<organism evidence="1">
    <name type="scientific">Salmonella enterica</name>
    <name type="common">Salmonella choleraesuis</name>
    <dbReference type="NCBI Taxonomy" id="28901"/>
    <lineage>
        <taxon>Bacteria</taxon>
        <taxon>Pseudomonadati</taxon>
        <taxon>Pseudomonadota</taxon>
        <taxon>Gammaproteobacteria</taxon>
        <taxon>Enterobacterales</taxon>
        <taxon>Enterobacteriaceae</taxon>
        <taxon>Salmonella</taxon>
    </lineage>
</organism>
<dbReference type="Pfam" id="PF05930">
    <property type="entry name" value="Phage_AlpA"/>
    <property type="match status" value="1"/>
</dbReference>
<comment type="caution">
    <text evidence="1">The sequence shown here is derived from an EMBL/GenBank/DDBJ whole genome shotgun (WGS) entry which is preliminary data.</text>
</comment>
<gene>
    <name evidence="1" type="ORF">EBH50_11170</name>
</gene>
<dbReference type="EMBL" id="RUTY01000011">
    <property type="protein sequence ID" value="MLE30500.1"/>
    <property type="molecule type" value="Genomic_DNA"/>
</dbReference>
<reference evidence="1" key="1">
    <citation type="submission" date="2018-10" db="EMBL/GenBank/DDBJ databases">
        <authorList>
            <consortium name="PulseNet: The National Subtyping Network for Foodborne Disease Surveillance"/>
            <person name="Tarr C.L."/>
            <person name="Trees E."/>
            <person name="Katz L.S."/>
            <person name="Carleton-Romer H.A."/>
            <person name="Stroika S."/>
            <person name="Kucerova Z."/>
            <person name="Roache K.F."/>
            <person name="Sabol A.L."/>
            <person name="Besser J."/>
            <person name="Gerner-Smidt P."/>
        </authorList>
    </citation>
    <scope>NUCLEOTIDE SEQUENCE [LARGE SCALE GENOMIC DNA]</scope>
    <source>
        <strain evidence="1">PNUSAS056479</strain>
    </source>
</reference>
<proteinExistence type="predicted"/>
<dbReference type="InterPro" id="IPR009061">
    <property type="entry name" value="DNA-bd_dom_put_sf"/>
</dbReference>
<dbReference type="Gene3D" id="1.10.10.10">
    <property type="entry name" value="Winged helix-like DNA-binding domain superfamily/Winged helix DNA-binding domain"/>
    <property type="match status" value="1"/>
</dbReference>
<name>A0A3R0U2N7_SALER</name>
<dbReference type="InterPro" id="IPR010260">
    <property type="entry name" value="AlpA"/>
</dbReference>
<evidence type="ECO:0000313" key="1">
    <source>
        <dbReference type="EMBL" id="MLE30500.1"/>
    </source>
</evidence>